<dbReference type="PANTHER" id="PTHR43471:SF10">
    <property type="entry name" value="SLL1107 PROTEIN"/>
    <property type="match status" value="1"/>
</dbReference>
<sequence length="257" mass="28214">MSLARIWAIAANGFREVIRDRVLYLIGFFALALGISLRLLPEVAATTQDKIFLDLGLAGMGILGVIVSVFVGTGLINKEIEKRTVLVLIPKPLSRAEFIIGKHLGLSGVLAVLVVAMTAIYLLGLRASSIEYPVVSILVSVVYQFLELSLITAVALMFGVFTSSLLATLLTFGVYMMGHLSRDLVELSKLSENPGIERMTQTLYLVIPDLSRLNLKNDAVYGVLPPFPELFLNGIYGLLYIVLLLAIAILIFWQREF</sequence>
<feature type="transmembrane region" description="Helical" evidence="1">
    <location>
        <begin position="21"/>
        <end position="39"/>
    </location>
</feature>
<keyword evidence="1" id="KW-0472">Membrane</keyword>
<dbReference type="GO" id="GO:0005886">
    <property type="term" value="C:plasma membrane"/>
    <property type="evidence" value="ECO:0007669"/>
    <property type="project" value="UniProtKB-SubCell"/>
</dbReference>
<feature type="transmembrane region" description="Helical" evidence="1">
    <location>
        <begin position="230"/>
        <end position="253"/>
    </location>
</feature>
<gene>
    <name evidence="2" type="ORF">BJP34_05345</name>
</gene>
<dbReference type="Proteomes" id="UP000177870">
    <property type="component" value="Chromosome"/>
</dbReference>
<organism evidence="2 3">
    <name type="scientific">Moorena producens PAL-8-15-08-1</name>
    <dbReference type="NCBI Taxonomy" id="1458985"/>
    <lineage>
        <taxon>Bacteria</taxon>
        <taxon>Bacillati</taxon>
        <taxon>Cyanobacteriota</taxon>
        <taxon>Cyanophyceae</taxon>
        <taxon>Coleofasciculales</taxon>
        <taxon>Coleofasciculaceae</taxon>
        <taxon>Moorena</taxon>
    </lineage>
</organism>
<dbReference type="EMBL" id="CP017599">
    <property type="protein sequence ID" value="AOW98950.1"/>
    <property type="molecule type" value="Genomic_DNA"/>
</dbReference>
<dbReference type="KEGG" id="mpro:BJP34_05345"/>
<dbReference type="Pfam" id="PF12679">
    <property type="entry name" value="ABC2_membrane_2"/>
    <property type="match status" value="1"/>
</dbReference>
<name>A0A1D8TMS1_9CYAN</name>
<dbReference type="AlphaFoldDB" id="A0A1D8TMS1"/>
<proteinExistence type="predicted"/>
<evidence type="ECO:0000313" key="3">
    <source>
        <dbReference type="Proteomes" id="UP000177870"/>
    </source>
</evidence>
<feature type="transmembrane region" description="Helical" evidence="1">
    <location>
        <begin position="104"/>
        <end position="124"/>
    </location>
</feature>
<dbReference type="PANTHER" id="PTHR43471">
    <property type="entry name" value="ABC TRANSPORTER PERMEASE"/>
    <property type="match status" value="1"/>
</dbReference>
<feature type="transmembrane region" description="Helical" evidence="1">
    <location>
        <begin position="153"/>
        <end position="177"/>
    </location>
</feature>
<feature type="transmembrane region" description="Helical" evidence="1">
    <location>
        <begin position="51"/>
        <end position="76"/>
    </location>
</feature>
<reference evidence="3" key="1">
    <citation type="submission" date="2016-10" db="EMBL/GenBank/DDBJ databases">
        <title>Comparative genomics uncovers the prolific and rare metabolic potential of the cyanobacterial genus Moorea.</title>
        <authorList>
            <person name="Leao T."/>
            <person name="Castelao G."/>
            <person name="Korobeynikov A."/>
            <person name="Monroe E.A."/>
            <person name="Podell S."/>
            <person name="Glukhov E."/>
            <person name="Allen E."/>
            <person name="Gerwick W.H."/>
            <person name="Gerwick L."/>
        </authorList>
    </citation>
    <scope>NUCLEOTIDE SEQUENCE [LARGE SCALE GENOMIC DNA]</scope>
    <source>
        <strain evidence="3">PAL-8-15-08-1</strain>
    </source>
</reference>
<keyword evidence="1" id="KW-0812">Transmembrane</keyword>
<dbReference type="STRING" id="1458985.BJP34_05345"/>
<evidence type="ECO:0000256" key="1">
    <source>
        <dbReference type="SAM" id="Phobius"/>
    </source>
</evidence>
<accession>A0A1D8TMS1</accession>
<protein>
    <submittedName>
        <fullName evidence="2">ABC transporter permease</fullName>
    </submittedName>
</protein>
<dbReference type="RefSeq" id="WP_070391452.1">
    <property type="nucleotide sequence ID" value="NZ_CP017599.1"/>
</dbReference>
<dbReference type="GO" id="GO:0140359">
    <property type="term" value="F:ABC-type transporter activity"/>
    <property type="evidence" value="ECO:0007669"/>
    <property type="project" value="InterPro"/>
</dbReference>
<feature type="transmembrane region" description="Helical" evidence="1">
    <location>
        <begin position="130"/>
        <end position="146"/>
    </location>
</feature>
<dbReference type="OrthoDB" id="468402at2"/>
<keyword evidence="1" id="KW-1133">Transmembrane helix</keyword>
<evidence type="ECO:0000313" key="2">
    <source>
        <dbReference type="EMBL" id="AOW98950.1"/>
    </source>
</evidence>